<dbReference type="InterPro" id="IPR024294">
    <property type="entry name" value="DUF3810"/>
</dbReference>
<keyword evidence="1" id="KW-0472">Membrane</keyword>
<gene>
    <name evidence="2" type="ORF">BUTYVIB_01996</name>
</gene>
<feature type="transmembrane region" description="Helical" evidence="1">
    <location>
        <begin position="66"/>
        <end position="89"/>
    </location>
</feature>
<feature type="transmembrane region" description="Helical" evidence="1">
    <location>
        <begin position="16"/>
        <end position="46"/>
    </location>
</feature>
<evidence type="ECO:0000256" key="1">
    <source>
        <dbReference type="SAM" id="Phobius"/>
    </source>
</evidence>
<dbReference type="EMBL" id="ABWN01000035">
    <property type="protein sequence ID" value="EFF67772.1"/>
    <property type="molecule type" value="Genomic_DNA"/>
</dbReference>
<dbReference type="AlphaFoldDB" id="D4S1M4"/>
<accession>D4S1M4</accession>
<keyword evidence="1" id="KW-1133">Transmembrane helix</keyword>
<keyword evidence="1" id="KW-0812">Transmembrane</keyword>
<dbReference type="Pfam" id="PF12725">
    <property type="entry name" value="DUF3810"/>
    <property type="match status" value="1"/>
</dbReference>
<name>D4S1M4_9FIRM</name>
<reference evidence="2 3" key="1">
    <citation type="submission" date="2010-02" db="EMBL/GenBank/DDBJ databases">
        <authorList>
            <person name="Weinstock G."/>
            <person name="Sodergren E."/>
            <person name="Clifton S."/>
            <person name="Fulton L."/>
            <person name="Fulton B."/>
            <person name="Courtney L."/>
            <person name="Fronick C."/>
            <person name="Harrison M."/>
            <person name="Strong C."/>
            <person name="Farmer C."/>
            <person name="Delahaunty K."/>
            <person name="Markovic C."/>
            <person name="Hall O."/>
            <person name="Minx P."/>
            <person name="Tomlinson C."/>
            <person name="Mitreva M."/>
            <person name="Nelson J."/>
            <person name="Hou S."/>
            <person name="Wollam A."/>
            <person name="Pepin K.H."/>
            <person name="Johnson M."/>
            <person name="Bhonagiri V."/>
            <person name="Zhang X."/>
            <person name="Suruliraj S."/>
            <person name="Warren W."/>
            <person name="Chinwalla A."/>
            <person name="Mardis E.R."/>
            <person name="Wilson R.K."/>
        </authorList>
    </citation>
    <scope>NUCLEOTIDE SEQUENCE [LARGE SCALE GENOMIC DNA]</scope>
    <source>
        <strain evidence="2 3">DSM 2876</strain>
    </source>
</reference>
<keyword evidence="3" id="KW-1185">Reference proteome</keyword>
<feature type="transmembrane region" description="Helical" evidence="1">
    <location>
        <begin position="110"/>
        <end position="133"/>
    </location>
</feature>
<dbReference type="RefSeq" id="WP_005603906.1">
    <property type="nucleotide sequence ID" value="NZ_GG663524.1"/>
</dbReference>
<sequence length="317" mass="35700">MAENKKIQIKFINTRIYIIILASLLSFSGLLNIMFFSSVIFATNFYENISVKLKYLLSAFSAKFNFSVADIVVFILITLLCFSCIRLVIYFIKSKKAGNIYLFTYRLKKTLLNSCCFLATAFMIFTLTFMPVYNRLGFMGYNNIHSASIDDGYLNRLAESANTLSEGVTDPDKSEINENTFIVTMNKLALHYPCLGDFYTAPKKSMFFAGYVPFTNEACYKSKTLSPSEIIDIMEGYACSSGFVSASDRQYIAVSACLKSDNTYLKYCGILALINTINKNYPDKNITALLNRNVIKDIESLSSVCKSSYLPELNSIL</sequence>
<proteinExistence type="predicted"/>
<comment type="caution">
    <text evidence="2">The sequence shown here is derived from an EMBL/GenBank/DDBJ whole genome shotgun (WGS) entry which is preliminary data.</text>
</comment>
<dbReference type="HOGENOM" id="CLU_876265_0_0_9"/>
<dbReference type="Proteomes" id="UP000006238">
    <property type="component" value="Unassembled WGS sequence"/>
</dbReference>
<protein>
    <submittedName>
        <fullName evidence="2">Uncharacterized protein</fullName>
    </submittedName>
</protein>
<organism evidence="2 3">
    <name type="scientific">Eshraghiella crossota DSM 2876</name>
    <dbReference type="NCBI Taxonomy" id="511680"/>
    <lineage>
        <taxon>Bacteria</taxon>
        <taxon>Bacillati</taxon>
        <taxon>Bacillota</taxon>
        <taxon>Clostridia</taxon>
        <taxon>Lachnospirales</taxon>
        <taxon>Lachnospiraceae</taxon>
        <taxon>Eshraghiella</taxon>
    </lineage>
</organism>
<evidence type="ECO:0000313" key="2">
    <source>
        <dbReference type="EMBL" id="EFF67772.1"/>
    </source>
</evidence>
<dbReference type="GeneID" id="98917875"/>
<evidence type="ECO:0000313" key="3">
    <source>
        <dbReference type="Proteomes" id="UP000006238"/>
    </source>
</evidence>